<reference evidence="3" key="1">
    <citation type="submission" date="2023-07" db="EMBL/GenBank/DDBJ databases">
        <authorList>
            <person name="Kim M."/>
        </authorList>
    </citation>
    <scope>NUCLEOTIDE SEQUENCE</scope>
    <source>
        <strain evidence="3">BIUV-7</strain>
    </source>
</reference>
<dbReference type="EMBL" id="JAUOTP010000001">
    <property type="protein sequence ID" value="MDO6413009.1"/>
    <property type="molecule type" value="Genomic_DNA"/>
</dbReference>
<comment type="caution">
    <text evidence="3">The sequence shown here is derived from an EMBL/GenBank/DDBJ whole genome shotgun (WGS) entry which is preliminary data.</text>
</comment>
<dbReference type="Gene3D" id="3.30.1370.110">
    <property type="match status" value="1"/>
</dbReference>
<dbReference type="SUPFAM" id="SSF160443">
    <property type="entry name" value="SMR domain-like"/>
    <property type="match status" value="1"/>
</dbReference>
<dbReference type="RefSeq" id="WP_303539335.1">
    <property type="nucleotide sequence ID" value="NZ_JAUOTP010000001.1"/>
</dbReference>
<dbReference type="Proteomes" id="UP001169764">
    <property type="component" value="Unassembled WGS sequence"/>
</dbReference>
<organism evidence="3 4">
    <name type="scientific">Sphingomonas natans</name>
    <dbReference type="NCBI Taxonomy" id="3063330"/>
    <lineage>
        <taxon>Bacteria</taxon>
        <taxon>Pseudomonadati</taxon>
        <taxon>Pseudomonadota</taxon>
        <taxon>Alphaproteobacteria</taxon>
        <taxon>Sphingomonadales</taxon>
        <taxon>Sphingomonadaceae</taxon>
        <taxon>Sphingomonas</taxon>
    </lineage>
</organism>
<dbReference type="PANTHER" id="PTHR35562:SF2">
    <property type="entry name" value="DNA ENDONUCLEASE SMRA-RELATED"/>
    <property type="match status" value="1"/>
</dbReference>
<protein>
    <submittedName>
        <fullName evidence="3">Smr/MutS family protein</fullName>
    </submittedName>
</protein>
<proteinExistence type="predicted"/>
<gene>
    <name evidence="3" type="ORF">Q4F19_01305</name>
</gene>
<dbReference type="PANTHER" id="PTHR35562">
    <property type="entry name" value="DNA ENDONUCLEASE SMRA-RELATED"/>
    <property type="match status" value="1"/>
</dbReference>
<evidence type="ECO:0000259" key="2">
    <source>
        <dbReference type="PROSITE" id="PS50828"/>
    </source>
</evidence>
<name>A0ABT8Y5L9_9SPHN</name>
<sequence>MRDRRLSAEERTLWSRVAATVRPLGKTMRVAAEPDPPVDDAKGPSKVAAKPAAPSVRAVGPVAKVLPGETLDGGWDKRLGRGMVAPDRSIDLHGHNLAGAHAALDQALGRALQDGARLLLIVTGRPPRKGDVEPRRGLIRASFGDWLALSPYAGRIAAVRNAHPRHGGAGALYVVLRRKR</sequence>
<keyword evidence="4" id="KW-1185">Reference proteome</keyword>
<evidence type="ECO:0000313" key="4">
    <source>
        <dbReference type="Proteomes" id="UP001169764"/>
    </source>
</evidence>
<accession>A0ABT8Y5L9</accession>
<feature type="domain" description="Smr" evidence="2">
    <location>
        <begin position="90"/>
        <end position="177"/>
    </location>
</feature>
<feature type="region of interest" description="Disordered" evidence="1">
    <location>
        <begin position="29"/>
        <end position="52"/>
    </location>
</feature>
<dbReference type="PROSITE" id="PS50828">
    <property type="entry name" value="SMR"/>
    <property type="match status" value="1"/>
</dbReference>
<evidence type="ECO:0000256" key="1">
    <source>
        <dbReference type="SAM" id="MobiDB-lite"/>
    </source>
</evidence>
<dbReference type="Pfam" id="PF01713">
    <property type="entry name" value="Smr"/>
    <property type="match status" value="1"/>
</dbReference>
<evidence type="ECO:0000313" key="3">
    <source>
        <dbReference type="EMBL" id="MDO6413009.1"/>
    </source>
</evidence>
<dbReference type="InterPro" id="IPR036063">
    <property type="entry name" value="Smr_dom_sf"/>
</dbReference>
<dbReference type="InterPro" id="IPR002625">
    <property type="entry name" value="Smr_dom"/>
</dbReference>